<sequence length="201" mass="23212">MAELIDLTERKKAATLITARPVEFRWGEWASGTAWLCARKESEKFEAHRIEARRLSGHAHIQWLPNHVKLDGGSHYTVRALFRYRNDEGAMRRIYRLAGMMECVTRGVSPVLRSDLLRRIYDAILEERQALQVVWRGSVDRFLLPLYLHHGIVERLLARLVPVESLKELFAVIDQETAAQFNLLAADYVIYVPMAFGLPEQ</sequence>
<accession>A0A832A4N3</accession>
<name>A0A832A4N3_9BACT</name>
<proteinExistence type="predicted"/>
<comment type="caution">
    <text evidence="1">The sequence shown here is derived from an EMBL/GenBank/DDBJ whole genome shotgun (WGS) entry which is preliminary data.</text>
</comment>
<reference evidence="1" key="1">
    <citation type="journal article" date="2020" name="mSystems">
        <title>Genome- and Community-Level Interaction Insights into Carbon Utilization and Element Cycling Functions of Hydrothermarchaeota in Hydrothermal Sediment.</title>
        <authorList>
            <person name="Zhou Z."/>
            <person name="Liu Y."/>
            <person name="Xu W."/>
            <person name="Pan J."/>
            <person name="Luo Z.H."/>
            <person name="Li M."/>
        </authorList>
    </citation>
    <scope>NUCLEOTIDE SEQUENCE [LARGE SCALE GENOMIC DNA]</scope>
    <source>
        <strain evidence="1">SpSt-456</strain>
    </source>
</reference>
<dbReference type="EMBL" id="DSTK01000009">
    <property type="protein sequence ID" value="HFK96155.1"/>
    <property type="molecule type" value="Genomic_DNA"/>
</dbReference>
<organism evidence="1">
    <name type="scientific">Desulfacinum infernum</name>
    <dbReference type="NCBI Taxonomy" id="35837"/>
    <lineage>
        <taxon>Bacteria</taxon>
        <taxon>Pseudomonadati</taxon>
        <taxon>Thermodesulfobacteriota</taxon>
        <taxon>Syntrophobacteria</taxon>
        <taxon>Syntrophobacterales</taxon>
        <taxon>Syntrophobacteraceae</taxon>
        <taxon>Desulfacinum</taxon>
    </lineage>
</organism>
<dbReference type="AlphaFoldDB" id="A0A832A4N3"/>
<evidence type="ECO:0000313" key="1">
    <source>
        <dbReference type="EMBL" id="HFK96155.1"/>
    </source>
</evidence>
<protein>
    <submittedName>
        <fullName evidence="1">Uncharacterized protein</fullName>
    </submittedName>
</protein>
<gene>
    <name evidence="1" type="ORF">ENS06_02385</name>
</gene>